<dbReference type="Proteomes" id="UP001055153">
    <property type="component" value="Unassembled WGS sequence"/>
</dbReference>
<dbReference type="EMBL" id="BPQQ01000085">
    <property type="protein sequence ID" value="GJE03616.1"/>
    <property type="molecule type" value="Genomic_DNA"/>
</dbReference>
<protein>
    <submittedName>
        <fullName evidence="1">Uncharacterized protein</fullName>
    </submittedName>
</protein>
<evidence type="ECO:0000313" key="1">
    <source>
        <dbReference type="EMBL" id="GJE03616.1"/>
    </source>
</evidence>
<comment type="caution">
    <text evidence="1">The sequence shown here is derived from an EMBL/GenBank/DDBJ whole genome shotgun (WGS) entry which is preliminary data.</text>
</comment>
<organism evidence="1 2">
    <name type="scientific">Methylobacterium isbiliense</name>
    <dbReference type="NCBI Taxonomy" id="315478"/>
    <lineage>
        <taxon>Bacteria</taxon>
        <taxon>Pseudomonadati</taxon>
        <taxon>Pseudomonadota</taxon>
        <taxon>Alphaproteobacteria</taxon>
        <taxon>Hyphomicrobiales</taxon>
        <taxon>Methylobacteriaceae</taxon>
        <taxon>Methylobacterium</taxon>
    </lineage>
</organism>
<gene>
    <name evidence="1" type="ORF">GMJLKIPL_5573</name>
</gene>
<dbReference type="RefSeq" id="WP_238241002.1">
    <property type="nucleotide sequence ID" value="NZ_BPQQ01000085.1"/>
</dbReference>
<name>A0ABQ4SMT2_9HYPH</name>
<reference evidence="1" key="1">
    <citation type="journal article" date="2021" name="Front. Microbiol.">
        <title>Comprehensive Comparative Genomics and Phenotyping of Methylobacterium Species.</title>
        <authorList>
            <person name="Alessa O."/>
            <person name="Ogura Y."/>
            <person name="Fujitani Y."/>
            <person name="Takami H."/>
            <person name="Hayashi T."/>
            <person name="Sahin N."/>
            <person name="Tani A."/>
        </authorList>
    </citation>
    <scope>NUCLEOTIDE SEQUENCE</scope>
    <source>
        <strain evidence="1">DSM 17168</strain>
    </source>
</reference>
<proteinExistence type="predicted"/>
<evidence type="ECO:0000313" key="2">
    <source>
        <dbReference type="Proteomes" id="UP001055153"/>
    </source>
</evidence>
<keyword evidence="2" id="KW-1185">Reference proteome</keyword>
<reference evidence="1" key="2">
    <citation type="submission" date="2021-08" db="EMBL/GenBank/DDBJ databases">
        <authorList>
            <person name="Tani A."/>
            <person name="Ola A."/>
            <person name="Ogura Y."/>
            <person name="Katsura K."/>
            <person name="Hayashi T."/>
        </authorList>
    </citation>
    <scope>NUCLEOTIDE SEQUENCE</scope>
    <source>
        <strain evidence="1">DSM 17168</strain>
    </source>
</reference>
<sequence>MHNIDRNMLEYSHEGETFESEQFEWPQGEAAFGQDEGWFAEYQGESEGEGEWGFEVFSEQEMMELAGELLEVQSEEELDQFLGRLIRKAGQAVGSAIRSPIGRALGGVLKGVAKKALPLAGTALGTAVGGPLGGMIGRGLATAAGSALGLEQEMMAQEDREFAGATQFVKLAGQTVQQAVNGGGDPRQAAQAAAVEAARRHAPGLLAAHRSGASAGGGQSGRWIRRGSRIVLLGV</sequence>
<accession>A0ABQ4SMT2</accession>